<dbReference type="Proteomes" id="UP000011971">
    <property type="component" value="Unassembled WGS sequence"/>
</dbReference>
<dbReference type="AlphaFoldDB" id="M5JND4"/>
<reference evidence="1 2" key="1">
    <citation type="journal article" date="2013" name="Gut Pathog.">
        <title>Draft genome of Ochrobactrum intermedium strain M86 isolated from non-ulcer dyspeptic individual from India.</title>
        <authorList>
            <person name="Kulkarni G."/>
            <person name="Dhotre D."/>
            <person name="Dharne M."/>
            <person name="Shetty S."/>
            <person name="Chowdhury S."/>
            <person name="Misra V."/>
            <person name="Misra S."/>
            <person name="Patole M."/>
            <person name="Shouche Y."/>
        </authorList>
    </citation>
    <scope>NUCLEOTIDE SEQUENCE [LARGE SCALE GENOMIC DNA]</scope>
    <source>
        <strain evidence="1 2">M86</strain>
    </source>
</reference>
<protein>
    <submittedName>
        <fullName evidence="1">Uncharacterized protein</fullName>
    </submittedName>
</protein>
<dbReference type="EMBL" id="AOGE01000035">
    <property type="protein sequence ID" value="ELT48553.1"/>
    <property type="molecule type" value="Genomic_DNA"/>
</dbReference>
<proteinExistence type="predicted"/>
<comment type="caution">
    <text evidence="1">The sequence shown here is derived from an EMBL/GenBank/DDBJ whole genome shotgun (WGS) entry which is preliminary data.</text>
</comment>
<evidence type="ECO:0000313" key="2">
    <source>
        <dbReference type="Proteomes" id="UP000011971"/>
    </source>
</evidence>
<evidence type="ECO:0000313" key="1">
    <source>
        <dbReference type="EMBL" id="ELT48553.1"/>
    </source>
</evidence>
<sequence>MKSSCETVATEIALDPNGIIAAVRECARMTAPDLTDSEFDALRVKLDPLFINTKHQMERAIRAYLSAAKFTASRKQVLEDVARWHDAEAERKRTVAVRNKRLEAQIATHEVSAARFRVLAAAPEPAYSCPPVMVLYTNYRGETSERTITPIRPWFGSTEWHPEPQWLLRAYDHNKGAERDFALKDFGRQGPSVARALSLEDWQLDQLLTGVKSQVNHNGWEEPYVRNRLRFELERILSAPAPSAPASEGAE</sequence>
<accession>M5JND4</accession>
<name>M5JND4_9HYPH</name>
<organism evidence="1 2">
    <name type="scientific">Brucella intermedia M86</name>
    <dbReference type="NCBI Taxonomy" id="1234597"/>
    <lineage>
        <taxon>Bacteria</taxon>
        <taxon>Pseudomonadati</taxon>
        <taxon>Pseudomonadota</taxon>
        <taxon>Alphaproteobacteria</taxon>
        <taxon>Hyphomicrobiales</taxon>
        <taxon>Brucellaceae</taxon>
        <taxon>Brucella/Ochrobactrum group</taxon>
        <taxon>Brucella</taxon>
    </lineage>
</organism>
<dbReference type="PATRIC" id="fig|1234597.4.peg.2887"/>
<gene>
    <name evidence="1" type="ORF">D584_13934</name>
</gene>